<dbReference type="Pfam" id="PF04080">
    <property type="entry name" value="Per1"/>
    <property type="match status" value="1"/>
</dbReference>
<feature type="signal peptide" evidence="8">
    <location>
        <begin position="1"/>
        <end position="21"/>
    </location>
</feature>
<evidence type="ECO:0000256" key="5">
    <source>
        <dbReference type="ARBA" id="ARBA00022729"/>
    </source>
</evidence>
<dbReference type="AlphaFoldDB" id="A0A4U5NYY4"/>
<dbReference type="GO" id="GO:0016788">
    <property type="term" value="F:hydrolase activity, acting on ester bonds"/>
    <property type="evidence" value="ECO:0007669"/>
    <property type="project" value="TreeGrafter"/>
</dbReference>
<comment type="function">
    <text evidence="8">Involved in the lipid remodeling steps of GPI-anchor maturation.</text>
</comment>
<evidence type="ECO:0000256" key="3">
    <source>
        <dbReference type="ARBA" id="ARBA00022502"/>
    </source>
</evidence>
<dbReference type="GO" id="GO:0006506">
    <property type="term" value="P:GPI anchor biosynthetic process"/>
    <property type="evidence" value="ECO:0007669"/>
    <property type="project" value="UniProtKB-KW"/>
</dbReference>
<feature type="chain" id="PRO_5020865953" description="Post-GPI attachment to proteins factor 3" evidence="8">
    <location>
        <begin position="22"/>
        <end position="318"/>
    </location>
</feature>
<keyword evidence="4 8" id="KW-0812">Transmembrane</keyword>
<comment type="caution">
    <text evidence="8">Lacks conserved residue(s) required for the propagation of feature annotation.</text>
</comment>
<proteinExistence type="inferred from homology"/>
<reference evidence="9 10" key="1">
    <citation type="journal article" date="2015" name="Genome Biol.">
        <title>Comparative genomics of Steinernema reveals deeply conserved gene regulatory networks.</title>
        <authorList>
            <person name="Dillman A.R."/>
            <person name="Macchietto M."/>
            <person name="Porter C.F."/>
            <person name="Rogers A."/>
            <person name="Williams B."/>
            <person name="Antoshechkin I."/>
            <person name="Lee M.M."/>
            <person name="Goodwin Z."/>
            <person name="Lu X."/>
            <person name="Lewis E.E."/>
            <person name="Goodrich-Blair H."/>
            <person name="Stock S.P."/>
            <person name="Adams B.J."/>
            <person name="Sternberg P.W."/>
            <person name="Mortazavi A."/>
        </authorList>
    </citation>
    <scope>NUCLEOTIDE SEQUENCE [LARGE SCALE GENOMIC DNA]</scope>
    <source>
        <strain evidence="9 10">ALL</strain>
    </source>
</reference>
<organism evidence="9 10">
    <name type="scientific">Steinernema carpocapsae</name>
    <name type="common">Entomopathogenic nematode</name>
    <dbReference type="NCBI Taxonomy" id="34508"/>
    <lineage>
        <taxon>Eukaryota</taxon>
        <taxon>Metazoa</taxon>
        <taxon>Ecdysozoa</taxon>
        <taxon>Nematoda</taxon>
        <taxon>Chromadorea</taxon>
        <taxon>Rhabditida</taxon>
        <taxon>Tylenchina</taxon>
        <taxon>Panagrolaimomorpha</taxon>
        <taxon>Strongyloidoidea</taxon>
        <taxon>Steinernematidae</taxon>
        <taxon>Steinernema</taxon>
    </lineage>
</organism>
<keyword evidence="8" id="KW-0333">Golgi apparatus</keyword>
<evidence type="ECO:0000256" key="7">
    <source>
        <dbReference type="ARBA" id="ARBA00023136"/>
    </source>
</evidence>
<accession>A0A4U5NYY4</accession>
<evidence type="ECO:0000256" key="2">
    <source>
        <dbReference type="ARBA" id="ARBA00006387"/>
    </source>
</evidence>
<feature type="transmembrane region" description="Helical" evidence="8">
    <location>
        <begin position="102"/>
        <end position="119"/>
    </location>
</feature>
<keyword evidence="5 8" id="KW-0732">Signal</keyword>
<keyword evidence="3 8" id="KW-0337">GPI-anchor biosynthesis</keyword>
<keyword evidence="7 8" id="KW-0472">Membrane</keyword>
<gene>
    <name evidence="9" type="ORF">L596_013010</name>
</gene>
<dbReference type="PANTHER" id="PTHR13148">
    <property type="entry name" value="PER1-RELATED"/>
    <property type="match status" value="1"/>
</dbReference>
<reference evidence="9 10" key="2">
    <citation type="journal article" date="2019" name="G3 (Bethesda)">
        <title>Hybrid Assembly of the Genome of the Entomopathogenic Nematode Steinernema carpocapsae Identifies the X-Chromosome.</title>
        <authorList>
            <person name="Serra L."/>
            <person name="Macchietto M."/>
            <person name="Macias-Munoz A."/>
            <person name="McGill C.J."/>
            <person name="Rodriguez I.M."/>
            <person name="Rodriguez B."/>
            <person name="Murad R."/>
            <person name="Mortazavi A."/>
        </authorList>
    </citation>
    <scope>NUCLEOTIDE SEQUENCE [LARGE SCALE GENOMIC DNA]</scope>
    <source>
        <strain evidence="9 10">ALL</strain>
    </source>
</reference>
<name>A0A4U5NYY4_STECR</name>
<dbReference type="EMBL" id="AZBU02000003">
    <property type="protein sequence ID" value="TKR88828.1"/>
    <property type="molecule type" value="Genomic_DNA"/>
</dbReference>
<protein>
    <recommendedName>
        <fullName evidence="8">Post-GPI attachment to proteins factor 3</fullName>
    </recommendedName>
</protein>
<evidence type="ECO:0000313" key="9">
    <source>
        <dbReference type="EMBL" id="TKR88828.1"/>
    </source>
</evidence>
<keyword evidence="6 8" id="KW-1133">Transmembrane helix</keyword>
<dbReference type="PANTHER" id="PTHR13148:SF0">
    <property type="entry name" value="POST-GPI ATTACHMENT TO PROTEINS FACTOR 3"/>
    <property type="match status" value="1"/>
</dbReference>
<keyword evidence="10" id="KW-1185">Reference proteome</keyword>
<feature type="transmembrane region" description="Helical" evidence="8">
    <location>
        <begin position="135"/>
        <end position="154"/>
    </location>
</feature>
<dbReference type="GO" id="GO:0000139">
    <property type="term" value="C:Golgi membrane"/>
    <property type="evidence" value="ECO:0007669"/>
    <property type="project" value="UniProtKB-SubCell"/>
</dbReference>
<dbReference type="Proteomes" id="UP000298663">
    <property type="component" value="Unassembled WGS sequence"/>
</dbReference>
<comment type="subcellular location">
    <subcellularLocation>
        <location evidence="1">Endomembrane system</location>
        <topology evidence="1">Multi-pass membrane protein</topology>
    </subcellularLocation>
    <subcellularLocation>
        <location evidence="8">Golgi apparatus membrane</location>
        <topology evidence="8">Multi-pass membrane protein</topology>
    </subcellularLocation>
</comment>
<comment type="caution">
    <text evidence="9">The sequence shown here is derived from an EMBL/GenBank/DDBJ whole genome shotgun (WGS) entry which is preliminary data.</text>
</comment>
<comment type="similarity">
    <text evidence="2 8">Belongs to the PGAP3 family.</text>
</comment>
<feature type="transmembrane region" description="Helical" evidence="8">
    <location>
        <begin position="192"/>
        <end position="209"/>
    </location>
</feature>
<sequence>MVLLGWLLGLLCLSGLSLMDGSPGDNSYGFRTCVAQCRENFDCPVAAHDYKWTTNHCFRCRYACMWRSVDDFGSSPPQFFGKWPFIAWWIEFFGRFYVVQEPASAIFSVMNLAAVYIMFRRVKQGVSKRNRMRKVWLGYGIVGMAAWVASTFFHSVDFWFSEMLDYFAACALIVYALFASITFVLKLFQRSFAGRILWLILGISMLLFYLNHITYLWTLSFILGVFRLRVQHEVLRSLLRPNSTDLHRLDGQRVHQRSLATIYENPFEGDPLEHWSTRFRIVGFRASFLDLRRAFALSSGHRSRSHVAGGIRDPRRSI</sequence>
<evidence type="ECO:0000256" key="8">
    <source>
        <dbReference type="RuleBase" id="RU365066"/>
    </source>
</evidence>
<evidence type="ECO:0000313" key="10">
    <source>
        <dbReference type="Proteomes" id="UP000298663"/>
    </source>
</evidence>
<dbReference type="GO" id="GO:0005789">
    <property type="term" value="C:endoplasmic reticulum membrane"/>
    <property type="evidence" value="ECO:0007669"/>
    <property type="project" value="TreeGrafter"/>
</dbReference>
<evidence type="ECO:0000256" key="1">
    <source>
        <dbReference type="ARBA" id="ARBA00004127"/>
    </source>
</evidence>
<dbReference type="OrthoDB" id="419770at2759"/>
<dbReference type="STRING" id="34508.A0A4U5NYY4"/>
<feature type="transmembrane region" description="Helical" evidence="8">
    <location>
        <begin position="166"/>
        <end position="185"/>
    </location>
</feature>
<dbReference type="InterPro" id="IPR007217">
    <property type="entry name" value="Per1-like"/>
</dbReference>
<evidence type="ECO:0000256" key="4">
    <source>
        <dbReference type="ARBA" id="ARBA00022692"/>
    </source>
</evidence>
<evidence type="ECO:0000256" key="6">
    <source>
        <dbReference type="ARBA" id="ARBA00022989"/>
    </source>
</evidence>